<reference evidence="2 3" key="1">
    <citation type="journal article" date="2019" name="New Phytol.">
        <title>Comparative genomics reveals unique wood-decay strategies and fruiting body development in the Schizophyllaceae.</title>
        <authorList>
            <person name="Almasi E."/>
            <person name="Sahu N."/>
            <person name="Krizsan K."/>
            <person name="Balint B."/>
            <person name="Kovacs G.M."/>
            <person name="Kiss B."/>
            <person name="Cseklye J."/>
            <person name="Drula E."/>
            <person name="Henrissat B."/>
            <person name="Nagy I."/>
            <person name="Chovatia M."/>
            <person name="Adam C."/>
            <person name="LaButti K."/>
            <person name="Lipzen A."/>
            <person name="Riley R."/>
            <person name="Grigoriev I.V."/>
            <person name="Nagy L.G."/>
        </authorList>
    </citation>
    <scope>NUCLEOTIDE SEQUENCE [LARGE SCALE GENOMIC DNA]</scope>
    <source>
        <strain evidence="2 3">NL-1724</strain>
    </source>
</reference>
<accession>A0A550C2I7</accession>
<feature type="region of interest" description="Disordered" evidence="1">
    <location>
        <begin position="301"/>
        <end position="337"/>
    </location>
</feature>
<feature type="region of interest" description="Disordered" evidence="1">
    <location>
        <begin position="140"/>
        <end position="202"/>
    </location>
</feature>
<feature type="compositionally biased region" description="Acidic residues" evidence="1">
    <location>
        <begin position="57"/>
        <end position="66"/>
    </location>
</feature>
<organism evidence="2 3">
    <name type="scientific">Schizophyllum amplum</name>
    <dbReference type="NCBI Taxonomy" id="97359"/>
    <lineage>
        <taxon>Eukaryota</taxon>
        <taxon>Fungi</taxon>
        <taxon>Dikarya</taxon>
        <taxon>Basidiomycota</taxon>
        <taxon>Agaricomycotina</taxon>
        <taxon>Agaricomycetes</taxon>
        <taxon>Agaricomycetidae</taxon>
        <taxon>Agaricales</taxon>
        <taxon>Schizophyllaceae</taxon>
        <taxon>Schizophyllum</taxon>
    </lineage>
</organism>
<dbReference type="AlphaFoldDB" id="A0A550C2I7"/>
<feature type="compositionally biased region" description="Low complexity" evidence="1">
    <location>
        <begin position="140"/>
        <end position="158"/>
    </location>
</feature>
<proteinExistence type="predicted"/>
<keyword evidence="3" id="KW-1185">Reference proteome</keyword>
<dbReference type="EMBL" id="VDMD01000031">
    <property type="protein sequence ID" value="TRM59009.1"/>
    <property type="molecule type" value="Genomic_DNA"/>
</dbReference>
<name>A0A550C2I7_9AGAR</name>
<evidence type="ECO:0000313" key="2">
    <source>
        <dbReference type="EMBL" id="TRM59009.1"/>
    </source>
</evidence>
<dbReference type="OrthoDB" id="10672133at2759"/>
<feature type="compositionally biased region" description="Pro residues" evidence="1">
    <location>
        <begin position="175"/>
        <end position="190"/>
    </location>
</feature>
<evidence type="ECO:0000256" key="1">
    <source>
        <dbReference type="SAM" id="MobiDB-lite"/>
    </source>
</evidence>
<sequence length="350" mass="38128">MADRMVTTTCVDRTLSSPCDDCTGSPTCAHAANFMVRGQLAGKRWTLPVDSFSSDLLDPDDDDPTDENTPPMHHGVAVKQHDNATMHRDTAAMHHDDATMHHDVAPIHPNAQVPRPRTPTPEYDEEDDDDAEALNYALRSSPATPTSLPAPSTFVTTPISPPSSPRTPPSQSSPSSPPSAEPSTPAPSTPEPDYGLPRHVNFTTSPSRLTLCVYAETGAHDVNQGAVRRGAAYVRQSLKRKATWQDGSWDGGDSYWRGHGDSDRRGYKKSRGTRDELPVVVEEKSARRIESKVDSLDGAYPRNRRASLTESLHAMPRVDEEGEDEVESETDSEDEAIDVAISTGSGFYVL</sequence>
<dbReference type="Proteomes" id="UP000320762">
    <property type="component" value="Unassembled WGS sequence"/>
</dbReference>
<feature type="region of interest" description="Disordered" evidence="1">
    <location>
        <begin position="55"/>
        <end position="82"/>
    </location>
</feature>
<comment type="caution">
    <text evidence="2">The sequence shown here is derived from an EMBL/GenBank/DDBJ whole genome shotgun (WGS) entry which is preliminary data.</text>
</comment>
<gene>
    <name evidence="2" type="ORF">BD626DRAFT_585841</name>
</gene>
<protein>
    <submittedName>
        <fullName evidence="2">Uncharacterized protein</fullName>
    </submittedName>
</protein>
<feature type="compositionally biased region" description="Acidic residues" evidence="1">
    <location>
        <begin position="320"/>
        <end position="337"/>
    </location>
</feature>
<evidence type="ECO:0000313" key="3">
    <source>
        <dbReference type="Proteomes" id="UP000320762"/>
    </source>
</evidence>
<feature type="compositionally biased region" description="Pro residues" evidence="1">
    <location>
        <begin position="159"/>
        <end position="168"/>
    </location>
</feature>
<feature type="region of interest" description="Disordered" evidence="1">
    <location>
        <begin position="105"/>
        <end position="128"/>
    </location>
</feature>